<protein>
    <submittedName>
        <fullName evidence="1">Uncharacterized protein</fullName>
    </submittedName>
</protein>
<dbReference type="AlphaFoldDB" id="A0AAD4QVZ6"/>
<evidence type="ECO:0000313" key="2">
    <source>
        <dbReference type="Proteomes" id="UP001201812"/>
    </source>
</evidence>
<dbReference type="EMBL" id="JAKKPZ010000729">
    <property type="protein sequence ID" value="KAI1692674.1"/>
    <property type="molecule type" value="Genomic_DNA"/>
</dbReference>
<keyword evidence="2" id="KW-1185">Reference proteome</keyword>
<comment type="caution">
    <text evidence="1">The sequence shown here is derived from an EMBL/GenBank/DDBJ whole genome shotgun (WGS) entry which is preliminary data.</text>
</comment>
<organism evidence="1 2">
    <name type="scientific">Ditylenchus destructor</name>
    <dbReference type="NCBI Taxonomy" id="166010"/>
    <lineage>
        <taxon>Eukaryota</taxon>
        <taxon>Metazoa</taxon>
        <taxon>Ecdysozoa</taxon>
        <taxon>Nematoda</taxon>
        <taxon>Chromadorea</taxon>
        <taxon>Rhabditida</taxon>
        <taxon>Tylenchina</taxon>
        <taxon>Tylenchomorpha</taxon>
        <taxon>Sphaerularioidea</taxon>
        <taxon>Anguinidae</taxon>
        <taxon>Anguininae</taxon>
        <taxon>Ditylenchus</taxon>
    </lineage>
</organism>
<accession>A0AAD4QVZ6</accession>
<name>A0AAD4QVZ6_9BILA</name>
<evidence type="ECO:0000313" key="1">
    <source>
        <dbReference type="EMBL" id="KAI1692674.1"/>
    </source>
</evidence>
<proteinExistence type="predicted"/>
<sequence length="158" mass="16749">MSPALLQLAAGQCLHEAFRGFCLGPPFYNYHGARAPEGPTLVPLWEHGSRVCALRESDGGLEFIEFSIEDPAGFERLAGNRAGVLGEPASTFSTNAIWPMKPCAAPPHGSDSVFSTGNLRSREAAEEQLGASVPIGCGFGSWSPAPTAMPPRLPDRRA</sequence>
<reference evidence="1" key="1">
    <citation type="submission" date="2022-01" db="EMBL/GenBank/DDBJ databases">
        <title>Genome Sequence Resource for Two Populations of Ditylenchus destructor, the Migratory Endoparasitic Phytonematode.</title>
        <authorList>
            <person name="Zhang H."/>
            <person name="Lin R."/>
            <person name="Xie B."/>
        </authorList>
    </citation>
    <scope>NUCLEOTIDE SEQUENCE</scope>
    <source>
        <strain evidence="1">BazhouSP</strain>
    </source>
</reference>
<dbReference type="Proteomes" id="UP001201812">
    <property type="component" value="Unassembled WGS sequence"/>
</dbReference>
<gene>
    <name evidence="1" type="ORF">DdX_21112</name>
</gene>